<gene>
    <name evidence="1" type="ORF">GCM10010269_36200</name>
</gene>
<evidence type="ECO:0000313" key="2">
    <source>
        <dbReference type="Proteomes" id="UP000606194"/>
    </source>
</evidence>
<sequence length="399" mass="42698">MTDPSAVPSRPRPSDSASDGMALLRGRMLIQTRPTLVKGVSEQIAPSLSGLLLCGDKAARTAQRMRREEGYSGVLLADPACYESVSATEEAPFPENKPAGFFMNDPLEVSLSRQRAAGVTAPITPTGYIHAEDSDALRAAVLRMDGLGDPSVIFAVPVDVAWLRNEESTRQLIGFLQMVRGPKAIMLGGQMDPLARYAKAVAHLRMLIAEVPDAALARADLAAFGALASGALFTAFGGSSGLRHIVAPGEKAQTSRKGGGGPTAPHVLHPELMDFYLGDNLADKYGGAPAPICECYACEGRSLDIFISNHTPLPAQAAAHNIAVLMGWLRDLCAIPAGIKREQWWHNRCRSAVDQYPLVNATLRQPNAFKVPEQLDRWALAAPDSVPAALEAPRTQHTR</sequence>
<dbReference type="AlphaFoldDB" id="A0A918FWV4"/>
<reference evidence="1" key="2">
    <citation type="submission" date="2020-09" db="EMBL/GenBank/DDBJ databases">
        <authorList>
            <person name="Sun Q."/>
            <person name="Ohkuma M."/>
        </authorList>
    </citation>
    <scope>NUCLEOTIDE SEQUENCE</scope>
    <source>
        <strain evidence="1">JCM 4386</strain>
    </source>
</reference>
<protein>
    <submittedName>
        <fullName evidence="1">Uncharacterized protein</fullName>
    </submittedName>
</protein>
<comment type="caution">
    <text evidence="1">The sequence shown here is derived from an EMBL/GenBank/DDBJ whole genome shotgun (WGS) entry which is preliminary data.</text>
</comment>
<proteinExistence type="predicted"/>
<dbReference type="EMBL" id="BMTL01000014">
    <property type="protein sequence ID" value="GGR93952.1"/>
    <property type="molecule type" value="Genomic_DNA"/>
</dbReference>
<evidence type="ECO:0000313" key="1">
    <source>
        <dbReference type="EMBL" id="GGR93952.1"/>
    </source>
</evidence>
<dbReference type="RefSeq" id="WP_190150303.1">
    <property type="nucleotide sequence ID" value="NZ_BMTL01000014.1"/>
</dbReference>
<keyword evidence="2" id="KW-1185">Reference proteome</keyword>
<dbReference type="Proteomes" id="UP000606194">
    <property type="component" value="Unassembled WGS sequence"/>
</dbReference>
<organism evidence="1 2">
    <name type="scientific">Streptomyces humidus</name>
    <dbReference type="NCBI Taxonomy" id="52259"/>
    <lineage>
        <taxon>Bacteria</taxon>
        <taxon>Bacillati</taxon>
        <taxon>Actinomycetota</taxon>
        <taxon>Actinomycetes</taxon>
        <taxon>Kitasatosporales</taxon>
        <taxon>Streptomycetaceae</taxon>
        <taxon>Streptomyces</taxon>
    </lineage>
</organism>
<name>A0A918FWV4_9ACTN</name>
<accession>A0A918FWV4</accession>
<reference evidence="1" key="1">
    <citation type="journal article" date="2014" name="Int. J. Syst. Evol. Microbiol.">
        <title>Complete genome sequence of Corynebacterium casei LMG S-19264T (=DSM 44701T), isolated from a smear-ripened cheese.</title>
        <authorList>
            <consortium name="US DOE Joint Genome Institute (JGI-PGF)"/>
            <person name="Walter F."/>
            <person name="Albersmeier A."/>
            <person name="Kalinowski J."/>
            <person name="Ruckert C."/>
        </authorList>
    </citation>
    <scope>NUCLEOTIDE SEQUENCE</scope>
    <source>
        <strain evidence="1">JCM 4386</strain>
    </source>
</reference>